<evidence type="ECO:0000256" key="2">
    <source>
        <dbReference type="SAM" id="Phobius"/>
    </source>
</evidence>
<dbReference type="EMBL" id="LDTF01000007">
    <property type="protein sequence ID" value="KTW00953.1"/>
    <property type="molecule type" value="Genomic_DNA"/>
</dbReference>
<evidence type="ECO:0000313" key="4">
    <source>
        <dbReference type="Proteomes" id="UP000073923"/>
    </source>
</evidence>
<organism evidence="3 4">
    <name type="scientific">Sphingomonas yabuuchiae</name>
    <dbReference type="NCBI Taxonomy" id="172044"/>
    <lineage>
        <taxon>Bacteria</taxon>
        <taxon>Pseudomonadati</taxon>
        <taxon>Pseudomonadota</taxon>
        <taxon>Alphaproteobacteria</taxon>
        <taxon>Sphingomonadales</taxon>
        <taxon>Sphingomonadaceae</taxon>
        <taxon>Sphingomonas</taxon>
    </lineage>
</organism>
<accession>A0A147IYS7</accession>
<sequence length="222" mass="24356">MIANLMSAMLLNIAYMPTSYVPFQVQTELGRITLPRLEVEQATRASGIDQRNGSIVSTTGKDFNKSINRSISQDDVMIDYGGPEQDSQTAAIVYAQYPIVTTQRIGQEFESDMDILSPRRRGSGKNQGDDAYDRRHIRDEGSSNRTDGRFDRDAVRARGDSDLLRGQAKSGIVLFVLAGCCFGAAYGLALLLGLLTTGSRIRDVIIGGANALVWCFVFAQYI</sequence>
<evidence type="ECO:0000313" key="3">
    <source>
        <dbReference type="EMBL" id="KTW00953.1"/>
    </source>
</evidence>
<keyword evidence="2" id="KW-0472">Membrane</keyword>
<reference evidence="3 4" key="1">
    <citation type="journal article" date="2016" name="Front. Microbiol.">
        <title>Genomic Resource of Rice Seed Associated Bacteria.</title>
        <authorList>
            <person name="Midha S."/>
            <person name="Bansal K."/>
            <person name="Sharma S."/>
            <person name="Kumar N."/>
            <person name="Patil P.P."/>
            <person name="Chaudhry V."/>
            <person name="Patil P.B."/>
        </authorList>
    </citation>
    <scope>NUCLEOTIDE SEQUENCE [LARGE SCALE GENOMIC DNA]</scope>
    <source>
        <strain evidence="3 4">NS355</strain>
    </source>
</reference>
<comment type="caution">
    <text evidence="3">The sequence shown here is derived from an EMBL/GenBank/DDBJ whole genome shotgun (WGS) entry which is preliminary data.</text>
</comment>
<name>A0A147IYS7_9SPHN</name>
<feature type="region of interest" description="Disordered" evidence="1">
    <location>
        <begin position="111"/>
        <end position="152"/>
    </location>
</feature>
<dbReference type="AlphaFoldDB" id="A0A147IYS7"/>
<feature type="transmembrane region" description="Helical" evidence="2">
    <location>
        <begin position="172"/>
        <end position="195"/>
    </location>
</feature>
<protein>
    <submittedName>
        <fullName evidence="3">Uncharacterized protein</fullName>
    </submittedName>
</protein>
<dbReference type="RefSeq" id="WP_153007985.1">
    <property type="nucleotide sequence ID" value="NZ_LDTF01000007.1"/>
</dbReference>
<evidence type="ECO:0000256" key="1">
    <source>
        <dbReference type="SAM" id="MobiDB-lite"/>
    </source>
</evidence>
<keyword evidence="2" id="KW-1133">Transmembrane helix</keyword>
<feature type="compositionally biased region" description="Basic and acidic residues" evidence="1">
    <location>
        <begin position="127"/>
        <end position="152"/>
    </location>
</feature>
<dbReference type="Proteomes" id="UP000073923">
    <property type="component" value="Unassembled WGS sequence"/>
</dbReference>
<keyword evidence="2" id="KW-0812">Transmembrane</keyword>
<gene>
    <name evidence="3" type="ORF">NS355_01790</name>
</gene>
<feature type="transmembrane region" description="Helical" evidence="2">
    <location>
        <begin position="201"/>
        <end position="219"/>
    </location>
</feature>
<dbReference type="PATRIC" id="fig|172044.3.peg.2618"/>
<proteinExistence type="predicted"/>